<evidence type="ECO:0000256" key="1">
    <source>
        <dbReference type="SAM" id="MobiDB-lite"/>
    </source>
</evidence>
<reference evidence="2 3" key="1">
    <citation type="submission" date="2014-04" db="EMBL/GenBank/DDBJ databases">
        <authorList>
            <consortium name="DOE Joint Genome Institute"/>
            <person name="Kuo A."/>
            <person name="Girlanda M."/>
            <person name="Perotto S."/>
            <person name="Kohler A."/>
            <person name="Nagy L.G."/>
            <person name="Floudas D."/>
            <person name="Copeland A."/>
            <person name="Barry K.W."/>
            <person name="Cichocki N."/>
            <person name="Veneault-Fourrey C."/>
            <person name="LaButti K."/>
            <person name="Lindquist E.A."/>
            <person name="Lipzen A."/>
            <person name="Lundell T."/>
            <person name="Morin E."/>
            <person name="Murat C."/>
            <person name="Sun H."/>
            <person name="Tunlid A."/>
            <person name="Henrissat B."/>
            <person name="Grigoriev I.V."/>
            <person name="Hibbett D.S."/>
            <person name="Martin F."/>
            <person name="Nordberg H.P."/>
            <person name="Cantor M.N."/>
            <person name="Hua S.X."/>
        </authorList>
    </citation>
    <scope>NUCLEOTIDE SEQUENCE [LARGE SCALE GENOMIC DNA]</scope>
    <source>
        <strain evidence="2 3">MUT 4182</strain>
    </source>
</reference>
<accession>A0A0C3KYH0</accession>
<reference evidence="3" key="2">
    <citation type="submission" date="2015-01" db="EMBL/GenBank/DDBJ databases">
        <title>Evolutionary Origins and Diversification of the Mycorrhizal Mutualists.</title>
        <authorList>
            <consortium name="DOE Joint Genome Institute"/>
            <consortium name="Mycorrhizal Genomics Consortium"/>
            <person name="Kohler A."/>
            <person name="Kuo A."/>
            <person name="Nagy L.G."/>
            <person name="Floudas D."/>
            <person name="Copeland A."/>
            <person name="Barry K.W."/>
            <person name="Cichocki N."/>
            <person name="Veneault-Fourrey C."/>
            <person name="LaButti K."/>
            <person name="Lindquist E.A."/>
            <person name="Lipzen A."/>
            <person name="Lundell T."/>
            <person name="Morin E."/>
            <person name="Murat C."/>
            <person name="Riley R."/>
            <person name="Ohm R."/>
            <person name="Sun H."/>
            <person name="Tunlid A."/>
            <person name="Henrissat B."/>
            <person name="Grigoriev I.V."/>
            <person name="Hibbett D.S."/>
            <person name="Martin F."/>
        </authorList>
    </citation>
    <scope>NUCLEOTIDE SEQUENCE [LARGE SCALE GENOMIC DNA]</scope>
    <source>
        <strain evidence="3">MUT 4182</strain>
    </source>
</reference>
<dbReference type="HOGENOM" id="CLU_1116449_0_0_1"/>
<gene>
    <name evidence="2" type="ORF">M407DRAFT_235068</name>
</gene>
<dbReference type="Proteomes" id="UP000054248">
    <property type="component" value="Unassembled WGS sequence"/>
</dbReference>
<evidence type="ECO:0000313" key="2">
    <source>
        <dbReference type="EMBL" id="KIO26413.1"/>
    </source>
</evidence>
<proteinExistence type="predicted"/>
<organism evidence="2 3">
    <name type="scientific">Tulasnella calospora MUT 4182</name>
    <dbReference type="NCBI Taxonomy" id="1051891"/>
    <lineage>
        <taxon>Eukaryota</taxon>
        <taxon>Fungi</taxon>
        <taxon>Dikarya</taxon>
        <taxon>Basidiomycota</taxon>
        <taxon>Agaricomycotina</taxon>
        <taxon>Agaricomycetes</taxon>
        <taxon>Cantharellales</taxon>
        <taxon>Tulasnellaceae</taxon>
        <taxon>Tulasnella</taxon>
    </lineage>
</organism>
<feature type="compositionally biased region" description="Basic residues" evidence="1">
    <location>
        <begin position="1"/>
        <end position="16"/>
    </location>
</feature>
<feature type="compositionally biased region" description="Basic and acidic residues" evidence="1">
    <location>
        <begin position="122"/>
        <end position="135"/>
    </location>
</feature>
<protein>
    <submittedName>
        <fullName evidence="2">Uncharacterized protein</fullName>
    </submittedName>
</protein>
<name>A0A0C3KYH0_9AGAM</name>
<dbReference type="EMBL" id="KN823024">
    <property type="protein sequence ID" value="KIO26413.1"/>
    <property type="molecule type" value="Genomic_DNA"/>
</dbReference>
<dbReference type="OrthoDB" id="10606569at2759"/>
<keyword evidence="3" id="KW-1185">Reference proteome</keyword>
<dbReference type="AlphaFoldDB" id="A0A0C3KYH0"/>
<feature type="region of interest" description="Disordered" evidence="1">
    <location>
        <begin position="1"/>
        <end position="147"/>
    </location>
</feature>
<feature type="compositionally biased region" description="Basic and acidic residues" evidence="1">
    <location>
        <begin position="96"/>
        <end position="105"/>
    </location>
</feature>
<evidence type="ECO:0000313" key="3">
    <source>
        <dbReference type="Proteomes" id="UP000054248"/>
    </source>
</evidence>
<sequence>MSSRKGQKSKPSKYHSHSPSPPQTAGSSESKRHTTTKSHSKATLGAKEVGSDAASDDGMEELNALESFKPKKTSQLFRSFAANTGIDTQTLKAAKAKAERQDALRGYHHKTSTAKKVQGATKESKQKVESKERSASPKGKAKMRGRAPANGVHIAGIVWMRKGPDAYRHPGVPIPDAGLVKKWAAEGFAVLFERGMVELSKGLDAEETYFFIKEHLPGPIGFQEQRHNPYICANFPVEGFSKQAGGGIG</sequence>
<feature type="compositionally biased region" description="Polar residues" evidence="1">
    <location>
        <begin position="73"/>
        <end position="91"/>
    </location>
</feature>